<keyword evidence="1" id="KW-1133">Transmembrane helix</keyword>
<keyword evidence="4" id="KW-1185">Reference proteome</keyword>
<name>A0AAV0S3H8_9ROSI</name>
<dbReference type="AlphaFoldDB" id="A0AAV0S3H8"/>
<dbReference type="EMBL" id="CAMGYJ010000011">
    <property type="protein sequence ID" value="CAI0626184.1"/>
    <property type="molecule type" value="Genomic_DNA"/>
</dbReference>
<evidence type="ECO:0000313" key="2">
    <source>
        <dbReference type="EMBL" id="CAI0626184.1"/>
    </source>
</evidence>
<evidence type="ECO:0000313" key="4">
    <source>
        <dbReference type="Proteomes" id="UP001154282"/>
    </source>
</evidence>
<evidence type="ECO:0000313" key="3">
    <source>
        <dbReference type="EMBL" id="CAI0626492.1"/>
    </source>
</evidence>
<comment type="caution">
    <text evidence="3">The sequence shown here is derived from an EMBL/GenBank/DDBJ whole genome shotgun (WGS) entry which is preliminary data.</text>
</comment>
<organism evidence="3 4">
    <name type="scientific">Linum tenue</name>
    <dbReference type="NCBI Taxonomy" id="586396"/>
    <lineage>
        <taxon>Eukaryota</taxon>
        <taxon>Viridiplantae</taxon>
        <taxon>Streptophyta</taxon>
        <taxon>Embryophyta</taxon>
        <taxon>Tracheophyta</taxon>
        <taxon>Spermatophyta</taxon>
        <taxon>Magnoliopsida</taxon>
        <taxon>eudicotyledons</taxon>
        <taxon>Gunneridae</taxon>
        <taxon>Pentapetalae</taxon>
        <taxon>rosids</taxon>
        <taxon>fabids</taxon>
        <taxon>Malpighiales</taxon>
        <taxon>Linaceae</taxon>
        <taxon>Linum</taxon>
    </lineage>
</organism>
<evidence type="ECO:0000256" key="1">
    <source>
        <dbReference type="SAM" id="Phobius"/>
    </source>
</evidence>
<proteinExistence type="predicted"/>
<feature type="transmembrane region" description="Helical" evidence="1">
    <location>
        <begin position="59"/>
        <end position="81"/>
    </location>
</feature>
<reference evidence="3" key="1">
    <citation type="submission" date="2022-08" db="EMBL/GenBank/DDBJ databases">
        <authorList>
            <person name="Gutierrez-Valencia J."/>
        </authorList>
    </citation>
    <scope>NUCLEOTIDE SEQUENCE</scope>
</reference>
<protein>
    <submittedName>
        <fullName evidence="3">Uncharacterized protein</fullName>
    </submittedName>
</protein>
<dbReference type="EMBL" id="CAMGYJ010000011">
    <property type="protein sequence ID" value="CAI0626492.1"/>
    <property type="molecule type" value="Genomic_DNA"/>
</dbReference>
<dbReference type="PANTHER" id="PTHR33726:SF3">
    <property type="entry name" value="TRANSMEMBRANE PROTEIN"/>
    <property type="match status" value="1"/>
</dbReference>
<gene>
    <name evidence="2" type="ORF">LITE_LOCUS50748</name>
    <name evidence="3" type="ORF">LITE_LOCUS50878</name>
</gene>
<keyword evidence="1" id="KW-0472">Membrane</keyword>
<accession>A0AAV0S3H8</accession>
<keyword evidence="1" id="KW-0812">Transmembrane</keyword>
<sequence>MCRWLYPSYFRWPELGLSLPLSSFRWPDFDFSSYLRTGAWWSHQPISPLRWLEFSIDEILWSLATAVESVALVAMLCYFFLFCGCTL</sequence>
<dbReference type="Proteomes" id="UP001154282">
    <property type="component" value="Unassembled WGS sequence"/>
</dbReference>
<dbReference type="PANTHER" id="PTHR33726">
    <property type="entry name" value="TRANSMEMBRANE PROTEIN"/>
    <property type="match status" value="1"/>
</dbReference>